<dbReference type="GO" id="GO:0000045">
    <property type="term" value="P:autophagosome assembly"/>
    <property type="evidence" value="ECO:0007669"/>
    <property type="project" value="InterPro"/>
</dbReference>
<evidence type="ECO:0000256" key="1">
    <source>
        <dbReference type="ARBA" id="ARBA00004514"/>
    </source>
</evidence>
<dbReference type="KEGG" id="char:105890603"/>
<dbReference type="CTD" id="89849"/>
<feature type="repeat" description="WD" evidence="13">
    <location>
        <begin position="403"/>
        <end position="444"/>
    </location>
</feature>
<dbReference type="InterPro" id="IPR036322">
    <property type="entry name" value="WD40_repeat_dom_sf"/>
</dbReference>
<dbReference type="CDD" id="cd00200">
    <property type="entry name" value="WD40"/>
    <property type="match status" value="1"/>
</dbReference>
<comment type="similarity">
    <text evidence="2">Belongs to the WD repeat ATG16 family.</text>
</comment>
<proteinExistence type="inferred from homology"/>
<evidence type="ECO:0000256" key="7">
    <source>
        <dbReference type="ARBA" id="ARBA00022927"/>
    </source>
</evidence>
<evidence type="ECO:0000259" key="15">
    <source>
        <dbReference type="Pfam" id="PF08614"/>
    </source>
</evidence>
<evidence type="ECO:0000256" key="13">
    <source>
        <dbReference type="PROSITE-ProRule" id="PRU00221"/>
    </source>
</evidence>
<dbReference type="RefSeq" id="XP_031428996.1">
    <property type="nucleotide sequence ID" value="XM_031573136.2"/>
</dbReference>
<comment type="subcellular location">
    <subcellularLocation>
        <location evidence="1">Cytoplasm</location>
        <location evidence="1">Cytosol</location>
    </subcellularLocation>
</comment>
<dbReference type="AlphaFoldDB" id="A0A6P8FZX9"/>
<keyword evidence="3" id="KW-0813">Transport</keyword>
<evidence type="ECO:0000256" key="2">
    <source>
        <dbReference type="ARBA" id="ARBA00009271"/>
    </source>
</evidence>
<feature type="repeat" description="WD" evidence="13">
    <location>
        <begin position="541"/>
        <end position="570"/>
    </location>
</feature>
<dbReference type="Pfam" id="PF08614">
    <property type="entry name" value="ATG16"/>
    <property type="match status" value="1"/>
</dbReference>
<evidence type="ECO:0000256" key="12">
    <source>
        <dbReference type="ARBA" id="ARBA00082487"/>
    </source>
</evidence>
<dbReference type="Proteomes" id="UP000515152">
    <property type="component" value="Chromosome 9"/>
</dbReference>
<keyword evidence="8 14" id="KW-0175">Coiled coil</keyword>
<dbReference type="InterPro" id="IPR045160">
    <property type="entry name" value="ATG16"/>
</dbReference>
<dbReference type="GO" id="GO:0034274">
    <property type="term" value="C:Atg12-Atg5-Atg16 complex"/>
    <property type="evidence" value="ECO:0007669"/>
    <property type="project" value="UniProtKB-ARBA"/>
</dbReference>
<evidence type="ECO:0000256" key="8">
    <source>
        <dbReference type="ARBA" id="ARBA00023054"/>
    </source>
</evidence>
<evidence type="ECO:0000256" key="6">
    <source>
        <dbReference type="ARBA" id="ARBA00022737"/>
    </source>
</evidence>
<evidence type="ECO:0000313" key="17">
    <source>
        <dbReference type="RefSeq" id="XP_031428996.1"/>
    </source>
</evidence>
<dbReference type="GO" id="GO:0005829">
    <property type="term" value="C:cytosol"/>
    <property type="evidence" value="ECO:0007669"/>
    <property type="project" value="UniProtKB-SubCell"/>
</dbReference>
<dbReference type="Gene3D" id="2.130.10.10">
    <property type="entry name" value="YVTN repeat-like/Quinoprotein amine dehydrogenase"/>
    <property type="match status" value="2"/>
</dbReference>
<dbReference type="InterPro" id="IPR013923">
    <property type="entry name" value="Autophagy-rel_prot_16_dom"/>
</dbReference>
<evidence type="ECO:0000256" key="3">
    <source>
        <dbReference type="ARBA" id="ARBA00022448"/>
    </source>
</evidence>
<organism evidence="16 17">
    <name type="scientific">Clupea harengus</name>
    <name type="common">Atlantic herring</name>
    <dbReference type="NCBI Taxonomy" id="7950"/>
    <lineage>
        <taxon>Eukaryota</taxon>
        <taxon>Metazoa</taxon>
        <taxon>Chordata</taxon>
        <taxon>Craniata</taxon>
        <taxon>Vertebrata</taxon>
        <taxon>Euteleostomi</taxon>
        <taxon>Actinopterygii</taxon>
        <taxon>Neopterygii</taxon>
        <taxon>Teleostei</taxon>
        <taxon>Clupei</taxon>
        <taxon>Clupeiformes</taxon>
        <taxon>Clupeoidei</taxon>
        <taxon>Clupeidae</taxon>
        <taxon>Clupea</taxon>
    </lineage>
</organism>
<dbReference type="PANTHER" id="PTHR19878">
    <property type="entry name" value="AUTOPHAGY PROTEIN 16-LIKE"/>
    <property type="match status" value="1"/>
</dbReference>
<gene>
    <name evidence="17" type="primary">LOC105890603</name>
</gene>
<dbReference type="InterPro" id="IPR015943">
    <property type="entry name" value="WD40/YVTN_repeat-like_dom_sf"/>
</dbReference>
<keyword evidence="6" id="KW-0677">Repeat</keyword>
<dbReference type="SUPFAM" id="SSF50978">
    <property type="entry name" value="WD40 repeat-like"/>
    <property type="match status" value="1"/>
</dbReference>
<evidence type="ECO:0000256" key="9">
    <source>
        <dbReference type="ARBA" id="ARBA00053879"/>
    </source>
</evidence>
<keyword evidence="4" id="KW-0963">Cytoplasm</keyword>
<evidence type="ECO:0000256" key="4">
    <source>
        <dbReference type="ARBA" id="ARBA00022490"/>
    </source>
</evidence>
<dbReference type="PROSITE" id="PS50294">
    <property type="entry name" value="WD_REPEATS_REGION"/>
    <property type="match status" value="3"/>
</dbReference>
<feature type="repeat" description="WD" evidence="13">
    <location>
        <begin position="317"/>
        <end position="358"/>
    </location>
</feature>
<dbReference type="InterPro" id="IPR020472">
    <property type="entry name" value="WD40_PAC1"/>
</dbReference>
<dbReference type="FunFam" id="2.130.10.10:FF:000199">
    <property type="entry name" value="autophagy-related protein 16-2 isoform X1"/>
    <property type="match status" value="1"/>
</dbReference>
<dbReference type="Pfam" id="PF00400">
    <property type="entry name" value="WD40"/>
    <property type="match status" value="6"/>
</dbReference>
<feature type="domain" description="Autophagy-related protein 16" evidence="15">
    <location>
        <begin position="31"/>
        <end position="205"/>
    </location>
</feature>
<feature type="repeat" description="WD" evidence="13">
    <location>
        <begin position="361"/>
        <end position="395"/>
    </location>
</feature>
<keyword evidence="7" id="KW-0653">Protein transport</keyword>
<evidence type="ECO:0000256" key="11">
    <source>
        <dbReference type="ARBA" id="ARBA00076331"/>
    </source>
</evidence>
<dbReference type="InterPro" id="IPR019775">
    <property type="entry name" value="WD40_repeat_CS"/>
</dbReference>
<keyword evidence="5 13" id="KW-0853">WD repeat</keyword>
<dbReference type="SMART" id="SM00320">
    <property type="entry name" value="WD40"/>
    <property type="match status" value="7"/>
</dbReference>
<protein>
    <recommendedName>
        <fullName evidence="10">Protein Atg16l2</fullName>
    </recommendedName>
    <alternativeName>
        <fullName evidence="11">APG16-like 2</fullName>
    </alternativeName>
    <alternativeName>
        <fullName evidence="12">Autophagy-related protein 16-2</fullName>
    </alternativeName>
</protein>
<evidence type="ECO:0000256" key="10">
    <source>
        <dbReference type="ARBA" id="ARBA00068248"/>
    </source>
</evidence>
<evidence type="ECO:0000313" key="16">
    <source>
        <dbReference type="Proteomes" id="UP000515152"/>
    </source>
</evidence>
<dbReference type="PRINTS" id="PR00320">
    <property type="entry name" value="GPROTEINBRPT"/>
</dbReference>
<comment type="function">
    <text evidence="9">May play a role in regulating epithelial homeostasis in an ATG16L1-dependent manner.</text>
</comment>
<dbReference type="PROSITE" id="PS50082">
    <property type="entry name" value="WD_REPEATS_2"/>
    <property type="match status" value="4"/>
</dbReference>
<reference evidence="17" key="1">
    <citation type="submission" date="2025-08" db="UniProtKB">
        <authorList>
            <consortium name="RefSeq"/>
        </authorList>
    </citation>
    <scope>IDENTIFICATION</scope>
</reference>
<evidence type="ECO:0000256" key="5">
    <source>
        <dbReference type="ARBA" id="ARBA00022574"/>
    </source>
</evidence>
<dbReference type="PROSITE" id="PS00678">
    <property type="entry name" value="WD_REPEATS_1"/>
    <property type="match status" value="3"/>
</dbReference>
<name>A0A6P8FZX9_CLUHA</name>
<dbReference type="InterPro" id="IPR001680">
    <property type="entry name" value="WD40_rpt"/>
</dbReference>
<evidence type="ECO:0000256" key="14">
    <source>
        <dbReference type="SAM" id="Coils"/>
    </source>
</evidence>
<dbReference type="PANTHER" id="PTHR19878:SF7">
    <property type="entry name" value="PROTEIN ATG16L2"/>
    <property type="match status" value="1"/>
</dbReference>
<keyword evidence="16" id="KW-1185">Reference proteome</keyword>
<accession>A0A6P8FZX9</accession>
<dbReference type="GeneID" id="105890603"/>
<dbReference type="GO" id="GO:0015031">
    <property type="term" value="P:protein transport"/>
    <property type="evidence" value="ECO:0007669"/>
    <property type="project" value="UniProtKB-KW"/>
</dbReference>
<dbReference type="OrthoDB" id="6262491at2759"/>
<sequence>MAALECHRDSPSTTLGRIHFAAEPMETWKRHIIRQLKHRDKTQNKNFQDVIRSYISLLERTKQRALILGSMARPPPVTFTWDSLTAQASDHNNLVKDLEKTTGELAYQVLQLQQKIEIKDAVLEEQHASMCEVQTRLAQVESDRGELRASATQIRERNRSLKREYDTLLEQRSDKEKEYRQAREMGQEMVEDMIKNKQDAAMKMNNRNEKRVRAKEANLHKELELAARKTVDIDYGSASVPQLKITNSADPGVVEKCHARVFRSASATSPRILSSIRDLFDRKKRRGNSVCCLEEDMYSPVGICLAARVPAVAKHSLDAHELSINAVRFSACTNLLATGGTDRVIKLWDITAGMLHHRGTLDGSNEGITSIEFDPTGTRILAASYDKSALFWKLDDCVPKFTLTGHSRKVTAAKFRCSQRQVVTGSADRTVKVWDLQRAACIQTIEVLSYCSDVVCSEYFIVSGHYDNKVRFWDSRAASCTQELPLQGKVTSLDMCPDHRQLLSCSRDDSLQVVDLRMSNARISFRADGFKCGCDSTKAIFSPDGSYLAAGSADGAVYIWNVHSGNLEKRLPGMHSSSINAVAWSLSGEFVVSVDKSRRAVLWSDI</sequence>
<feature type="coiled-coil region" evidence="14">
    <location>
        <begin position="144"/>
        <end position="185"/>
    </location>
</feature>